<gene>
    <name evidence="1" type="ORF">ARB_00876</name>
</gene>
<evidence type="ECO:0000313" key="1">
    <source>
        <dbReference type="EMBL" id="EFE32353.1"/>
    </source>
</evidence>
<proteinExistence type="predicted"/>
<reference evidence="2" key="1">
    <citation type="journal article" date="2011" name="Genome Biol.">
        <title>Comparative and functional genomics provide insights into the pathogenicity of dermatophytic fungi.</title>
        <authorList>
            <person name="Burmester A."/>
            <person name="Shelest E."/>
            <person name="Gloeckner G."/>
            <person name="Heddergott C."/>
            <person name="Schindler S."/>
            <person name="Staib P."/>
            <person name="Heidel A."/>
            <person name="Felder M."/>
            <person name="Petzold A."/>
            <person name="Szafranski K."/>
            <person name="Feuermann M."/>
            <person name="Pedruzzi I."/>
            <person name="Priebe S."/>
            <person name="Groth M."/>
            <person name="Winkler R."/>
            <person name="Li W."/>
            <person name="Kniemeyer O."/>
            <person name="Schroeckh V."/>
            <person name="Hertweck C."/>
            <person name="Hube B."/>
            <person name="White T.C."/>
            <person name="Platzer M."/>
            <person name="Guthke R."/>
            <person name="Heitman J."/>
            <person name="Woestemeyer J."/>
            <person name="Zipfel P.F."/>
            <person name="Monod M."/>
            <person name="Brakhage A.A."/>
        </authorList>
    </citation>
    <scope>NUCLEOTIDE SEQUENCE [LARGE SCALE GENOMIC DNA]</scope>
    <source>
        <strain evidence="2">ATCC MYA-4681 / CBS 112371</strain>
    </source>
</reference>
<dbReference type="AlphaFoldDB" id="D4AXE8"/>
<comment type="caution">
    <text evidence="1">The sequence shown here is derived from an EMBL/GenBank/DDBJ whole genome shotgun (WGS) entry which is preliminary data.</text>
</comment>
<keyword evidence="2" id="KW-1185">Reference proteome</keyword>
<dbReference type="KEGG" id="abe:ARB_00876"/>
<name>D4AXE8_ARTBC</name>
<dbReference type="EMBL" id="ABSU01000016">
    <property type="protein sequence ID" value="EFE32353.1"/>
    <property type="molecule type" value="Genomic_DNA"/>
</dbReference>
<evidence type="ECO:0000313" key="2">
    <source>
        <dbReference type="Proteomes" id="UP000008866"/>
    </source>
</evidence>
<organism evidence="1 2">
    <name type="scientific">Arthroderma benhamiae (strain ATCC MYA-4681 / CBS 112371)</name>
    <name type="common">Trichophyton mentagrophytes</name>
    <dbReference type="NCBI Taxonomy" id="663331"/>
    <lineage>
        <taxon>Eukaryota</taxon>
        <taxon>Fungi</taxon>
        <taxon>Dikarya</taxon>
        <taxon>Ascomycota</taxon>
        <taxon>Pezizomycotina</taxon>
        <taxon>Eurotiomycetes</taxon>
        <taxon>Eurotiomycetidae</taxon>
        <taxon>Onygenales</taxon>
        <taxon>Arthrodermataceae</taxon>
        <taxon>Trichophyton</taxon>
    </lineage>
</organism>
<dbReference type="GeneID" id="9523072"/>
<sequence length="120" mass="13656">MPSNSKAQAFIFQIIERGRAQEDDSRKSTQFKSFSRKQGGEGFHREVLSQLKFESEMIASRFEKKKKGIDLIRSSTMKWVLTKRRRYAGITSVKQSTLVAYVSAMATLIRGGHVAKLGWP</sequence>
<dbReference type="Proteomes" id="UP000008866">
    <property type="component" value="Unassembled WGS sequence"/>
</dbReference>
<accession>D4AXE8</accession>
<dbReference type="RefSeq" id="XP_003012993.1">
    <property type="nucleotide sequence ID" value="XM_003012947.1"/>
</dbReference>
<protein>
    <submittedName>
        <fullName evidence="1">Uncharacterized protein</fullName>
    </submittedName>
</protein>
<dbReference type="HOGENOM" id="CLU_2049125_0_0_1"/>